<feature type="chain" id="PRO_5040427951" evidence="7">
    <location>
        <begin position="19"/>
        <end position="261"/>
    </location>
</feature>
<keyword evidence="7" id="KW-0732">Signal</keyword>
<protein>
    <submittedName>
        <fullName evidence="9">M48 family metallopeptidase</fullName>
    </submittedName>
</protein>
<dbReference type="Pfam" id="PF01435">
    <property type="entry name" value="Peptidase_M48"/>
    <property type="match status" value="1"/>
</dbReference>
<feature type="domain" description="Peptidase M48" evidence="8">
    <location>
        <begin position="57"/>
        <end position="239"/>
    </location>
</feature>
<name>A0A9Q3ZI10_9GAMM</name>
<reference evidence="9" key="1">
    <citation type="submission" date="2022-01" db="EMBL/GenBank/DDBJ databases">
        <authorList>
            <person name="Karlyshev A.V."/>
            <person name="Jaspars M."/>
        </authorList>
    </citation>
    <scope>NUCLEOTIDE SEQUENCE</scope>
    <source>
        <strain evidence="9">AGSA3-2</strain>
    </source>
</reference>
<comment type="cofactor">
    <cofactor evidence="6">
        <name>Zn(2+)</name>
        <dbReference type="ChEBI" id="CHEBI:29105"/>
    </cofactor>
    <text evidence="6">Binds 1 zinc ion per subunit.</text>
</comment>
<dbReference type="Gene3D" id="3.30.2010.10">
    <property type="entry name" value="Metalloproteases ('zincins'), catalytic domain"/>
    <property type="match status" value="1"/>
</dbReference>
<dbReference type="GO" id="GO:0016020">
    <property type="term" value="C:membrane"/>
    <property type="evidence" value="ECO:0007669"/>
    <property type="project" value="TreeGrafter"/>
</dbReference>
<feature type="signal peptide" evidence="7">
    <location>
        <begin position="1"/>
        <end position="18"/>
    </location>
</feature>
<evidence type="ECO:0000256" key="3">
    <source>
        <dbReference type="ARBA" id="ARBA00022801"/>
    </source>
</evidence>
<keyword evidence="3 6" id="KW-0378">Hydrolase</keyword>
<dbReference type="GO" id="GO:0004222">
    <property type="term" value="F:metalloendopeptidase activity"/>
    <property type="evidence" value="ECO:0007669"/>
    <property type="project" value="InterPro"/>
</dbReference>
<dbReference type="RefSeq" id="WP_022995098.1">
    <property type="nucleotide sequence ID" value="NZ_CBDDTQ010000005.1"/>
</dbReference>
<evidence type="ECO:0000256" key="5">
    <source>
        <dbReference type="ARBA" id="ARBA00023049"/>
    </source>
</evidence>
<evidence type="ECO:0000256" key="6">
    <source>
        <dbReference type="RuleBase" id="RU003983"/>
    </source>
</evidence>
<gene>
    <name evidence="9" type="ORF">LZG35_15980</name>
</gene>
<dbReference type="CDD" id="cd07331">
    <property type="entry name" value="M48C_Oma1_like"/>
    <property type="match status" value="1"/>
</dbReference>
<sequence length="261" mass="27596">MKRIALPVLTALALTACATSPLGRSQFLLMPADQMDQMGVAAYDQMKTEQKISTNSQQKRYVQCVADAVTAESGSDEQWEVTLFDDPAANAFALPGGKIGVYTGLLKVAKTQDQLAAVLGHEVGHVLAQHSNERMSIQYATETGTQLLAALAGDSGGAAQQGLMAALGLGTQVGVTLPFSRKHESEADIIGLQMMARAGFDPRQSVQLWKNMAAASNGSPPELLSTHPSSGTRIEDLEASMPEALPLYQQARAAGKRPNCG</sequence>
<keyword evidence="10" id="KW-1185">Reference proteome</keyword>
<evidence type="ECO:0000256" key="2">
    <source>
        <dbReference type="ARBA" id="ARBA00022723"/>
    </source>
</evidence>
<accession>A0A9Q3ZI10</accession>
<dbReference type="GO" id="GO:0046872">
    <property type="term" value="F:metal ion binding"/>
    <property type="evidence" value="ECO:0007669"/>
    <property type="project" value="UniProtKB-KW"/>
</dbReference>
<dbReference type="KEGG" id="axe:P40_10845"/>
<evidence type="ECO:0000256" key="4">
    <source>
        <dbReference type="ARBA" id="ARBA00022833"/>
    </source>
</evidence>
<proteinExistence type="inferred from homology"/>
<evidence type="ECO:0000256" key="7">
    <source>
        <dbReference type="SAM" id="SignalP"/>
    </source>
</evidence>
<evidence type="ECO:0000259" key="8">
    <source>
        <dbReference type="Pfam" id="PF01435"/>
    </source>
</evidence>
<dbReference type="Proteomes" id="UP001107961">
    <property type="component" value="Unassembled WGS sequence"/>
</dbReference>
<dbReference type="AlphaFoldDB" id="A0A9Q3ZI10"/>
<dbReference type="PANTHER" id="PTHR22726:SF24">
    <property type="entry name" value="M48 FAMILY METALLOPEPTIDASE"/>
    <property type="match status" value="1"/>
</dbReference>
<dbReference type="PANTHER" id="PTHR22726">
    <property type="entry name" value="METALLOENDOPEPTIDASE OMA1"/>
    <property type="match status" value="1"/>
</dbReference>
<evidence type="ECO:0000313" key="10">
    <source>
        <dbReference type="Proteomes" id="UP001107961"/>
    </source>
</evidence>
<organism evidence="9 10">
    <name type="scientific">Alloalcanivorax xenomutans</name>
    <dbReference type="NCBI Taxonomy" id="1094342"/>
    <lineage>
        <taxon>Bacteria</taxon>
        <taxon>Pseudomonadati</taxon>
        <taxon>Pseudomonadota</taxon>
        <taxon>Gammaproteobacteria</taxon>
        <taxon>Oceanospirillales</taxon>
        <taxon>Alcanivoracaceae</taxon>
        <taxon>Alloalcanivorax</taxon>
    </lineage>
</organism>
<comment type="similarity">
    <text evidence="6">Belongs to the peptidase M48 family.</text>
</comment>
<keyword evidence="4 6" id="KW-0862">Zinc</keyword>
<keyword evidence="5 6" id="KW-0482">Metalloprotease</keyword>
<keyword evidence="2" id="KW-0479">Metal-binding</keyword>
<dbReference type="InterPro" id="IPR051156">
    <property type="entry name" value="Mito/Outer_Membr_Metalloprot"/>
</dbReference>
<dbReference type="EMBL" id="JAJVKT010000021">
    <property type="protein sequence ID" value="MCE7510137.1"/>
    <property type="molecule type" value="Genomic_DNA"/>
</dbReference>
<keyword evidence="1 6" id="KW-0645">Protease</keyword>
<evidence type="ECO:0000313" key="9">
    <source>
        <dbReference type="EMBL" id="MCE7510137.1"/>
    </source>
</evidence>
<evidence type="ECO:0000256" key="1">
    <source>
        <dbReference type="ARBA" id="ARBA00022670"/>
    </source>
</evidence>
<comment type="caution">
    <text evidence="9">The sequence shown here is derived from an EMBL/GenBank/DDBJ whole genome shotgun (WGS) entry which is preliminary data.</text>
</comment>
<dbReference type="PROSITE" id="PS51257">
    <property type="entry name" value="PROKAR_LIPOPROTEIN"/>
    <property type="match status" value="1"/>
</dbReference>
<dbReference type="GO" id="GO:0051603">
    <property type="term" value="P:proteolysis involved in protein catabolic process"/>
    <property type="evidence" value="ECO:0007669"/>
    <property type="project" value="TreeGrafter"/>
</dbReference>
<dbReference type="InterPro" id="IPR001915">
    <property type="entry name" value="Peptidase_M48"/>
</dbReference>